<dbReference type="EMBL" id="CAJNJA010010909">
    <property type="protein sequence ID" value="CAE7264052.1"/>
    <property type="molecule type" value="Genomic_DNA"/>
</dbReference>
<keyword evidence="2" id="KW-1185">Reference proteome</keyword>
<accession>A0A812ME10</accession>
<reference evidence="1" key="1">
    <citation type="submission" date="2021-02" db="EMBL/GenBank/DDBJ databases">
        <authorList>
            <person name="Dougan E. K."/>
            <person name="Rhodes N."/>
            <person name="Thang M."/>
            <person name="Chan C."/>
        </authorList>
    </citation>
    <scope>NUCLEOTIDE SEQUENCE</scope>
</reference>
<proteinExistence type="predicted"/>
<sequence>MIDHNGRAPLHKAAMLDDVPLLDVLQLYGGASSATIDGARDADGFTALMQALLLNNTAASD</sequence>
<gene>
    <name evidence="1" type="ORF">SNEC2469_LOCUS6130</name>
</gene>
<dbReference type="InterPro" id="IPR036770">
    <property type="entry name" value="Ankyrin_rpt-contain_sf"/>
</dbReference>
<dbReference type="AlphaFoldDB" id="A0A812ME10"/>
<name>A0A812ME10_9DINO</name>
<evidence type="ECO:0000313" key="2">
    <source>
        <dbReference type="Proteomes" id="UP000601435"/>
    </source>
</evidence>
<feature type="non-terminal residue" evidence="1">
    <location>
        <position position="61"/>
    </location>
</feature>
<dbReference type="SUPFAM" id="SSF48403">
    <property type="entry name" value="Ankyrin repeat"/>
    <property type="match status" value="1"/>
</dbReference>
<dbReference type="Proteomes" id="UP000601435">
    <property type="component" value="Unassembled WGS sequence"/>
</dbReference>
<evidence type="ECO:0000313" key="1">
    <source>
        <dbReference type="EMBL" id="CAE7264052.1"/>
    </source>
</evidence>
<organism evidence="1 2">
    <name type="scientific">Symbiodinium necroappetens</name>
    <dbReference type="NCBI Taxonomy" id="1628268"/>
    <lineage>
        <taxon>Eukaryota</taxon>
        <taxon>Sar</taxon>
        <taxon>Alveolata</taxon>
        <taxon>Dinophyceae</taxon>
        <taxon>Suessiales</taxon>
        <taxon>Symbiodiniaceae</taxon>
        <taxon>Symbiodinium</taxon>
    </lineage>
</organism>
<protein>
    <submittedName>
        <fullName evidence="1">Uncharacterized protein</fullName>
    </submittedName>
</protein>
<comment type="caution">
    <text evidence="1">The sequence shown here is derived from an EMBL/GenBank/DDBJ whole genome shotgun (WGS) entry which is preliminary data.</text>
</comment>
<dbReference type="OrthoDB" id="434672at2759"/>
<dbReference type="Gene3D" id="1.25.40.20">
    <property type="entry name" value="Ankyrin repeat-containing domain"/>
    <property type="match status" value="1"/>
</dbReference>